<evidence type="ECO:0000313" key="3">
    <source>
        <dbReference type="EMBL" id="AAW76634.1"/>
    </source>
</evidence>
<dbReference type="STRING" id="291331.XOO3380"/>
<dbReference type="InterPro" id="IPR011234">
    <property type="entry name" value="Fumarylacetoacetase-like_C"/>
</dbReference>
<dbReference type="KEGG" id="xoo:XOO3380"/>
<keyword evidence="4" id="KW-1185">Reference proteome</keyword>
<gene>
    <name evidence="3" type="primary">MhpD</name>
    <name evidence="3" type="ordered locus">XOO3380</name>
</gene>
<evidence type="ECO:0000259" key="2">
    <source>
        <dbReference type="Pfam" id="PF01557"/>
    </source>
</evidence>
<dbReference type="PANTHER" id="PTHR11820:SF90">
    <property type="entry name" value="FLUTATHIONE S-TRANSFERASE"/>
    <property type="match status" value="1"/>
</dbReference>
<dbReference type="Proteomes" id="UP000006735">
    <property type="component" value="Chromosome"/>
</dbReference>
<dbReference type="PANTHER" id="PTHR11820">
    <property type="entry name" value="ACYLPYRUVASE"/>
    <property type="match status" value="1"/>
</dbReference>
<reference evidence="3 4" key="1">
    <citation type="journal article" date="2005" name="Nucleic Acids Res.">
        <title>The genome sequence of Xanthomonas oryzae pathovar oryzae KACC10331, the bacterial blight pathogen of rice.</title>
        <authorList>
            <person name="Lee B.M."/>
            <person name="Park Y.J."/>
            <person name="Park D.S."/>
            <person name="Kang H.W."/>
            <person name="Kim J.G."/>
            <person name="Song E.S."/>
            <person name="Park I.C."/>
            <person name="Yoon U.H."/>
            <person name="Hahn J.H."/>
            <person name="Koo B.S."/>
            <person name="Lee G.B."/>
            <person name="Kim H."/>
            <person name="Park H.S."/>
            <person name="Yoon K.O."/>
            <person name="Kim J.H."/>
            <person name="Jung C.H."/>
            <person name="Koh N.H."/>
            <person name="Seo J.S."/>
            <person name="Go S.J."/>
        </authorList>
    </citation>
    <scope>NUCLEOTIDE SEQUENCE [LARGE SCALE GENOMIC DNA]</scope>
    <source>
        <strain evidence="4">KACC10331 / KXO85</strain>
    </source>
</reference>
<evidence type="ECO:0000313" key="4">
    <source>
        <dbReference type="Proteomes" id="UP000006735"/>
    </source>
</evidence>
<organism evidence="3 4">
    <name type="scientific">Xanthomonas oryzae pv. oryzae (strain KACC10331 / KXO85)</name>
    <dbReference type="NCBI Taxonomy" id="291331"/>
    <lineage>
        <taxon>Bacteria</taxon>
        <taxon>Pseudomonadati</taxon>
        <taxon>Pseudomonadota</taxon>
        <taxon>Gammaproteobacteria</taxon>
        <taxon>Lysobacterales</taxon>
        <taxon>Lysobacteraceae</taxon>
        <taxon>Xanthomonas</taxon>
    </lineage>
</organism>
<dbReference type="Gene3D" id="3.90.850.10">
    <property type="entry name" value="Fumarylacetoacetase-like, C-terminal domain"/>
    <property type="match status" value="1"/>
</dbReference>
<dbReference type="Pfam" id="PF01557">
    <property type="entry name" value="FAA_hydrolase"/>
    <property type="match status" value="1"/>
</dbReference>
<dbReference type="AlphaFoldDB" id="Q5GXD7"/>
<dbReference type="GO" id="GO:0046872">
    <property type="term" value="F:metal ion binding"/>
    <property type="evidence" value="ECO:0007669"/>
    <property type="project" value="UniProtKB-KW"/>
</dbReference>
<dbReference type="SUPFAM" id="SSF56529">
    <property type="entry name" value="FAH"/>
    <property type="match status" value="1"/>
</dbReference>
<evidence type="ECO:0000256" key="1">
    <source>
        <dbReference type="ARBA" id="ARBA00022723"/>
    </source>
</evidence>
<dbReference type="HOGENOM" id="CLU_028458_5_1_6"/>
<protein>
    <submittedName>
        <fullName evidence="3">2-keto-4-pentenoate hydratase/2-oxohepta-3-ene-1,7-dioic acid hydratase (Catechol pathway)</fullName>
    </submittedName>
</protein>
<dbReference type="EMBL" id="AE013598">
    <property type="protein sequence ID" value="AAW76634.1"/>
    <property type="molecule type" value="Genomic_DNA"/>
</dbReference>
<name>Q5GXD7_XANOR</name>
<dbReference type="GO" id="GO:0018773">
    <property type="term" value="F:acetylpyruvate hydrolase activity"/>
    <property type="evidence" value="ECO:0007669"/>
    <property type="project" value="TreeGrafter"/>
</dbReference>
<proteinExistence type="predicted"/>
<feature type="domain" description="Fumarylacetoacetase-like C-terminal" evidence="2">
    <location>
        <begin position="80"/>
        <end position="281"/>
    </location>
</feature>
<sequence>MFADASSFVWRCHRQTAQAPHSCPAPLNAQCAMVPWYTSKPLDSRLHVLEDARMSHDVIPAAEVPRIPVVGGGSFPVHRIYCVGRNFADHAREMGASAPASKAERGQPTFFMKPADAIVVGHGDQIPYPPGTKELHHEVELVVALGSDAPAGELPVEQAERLIYGYGVGLDLTRRDLQAAAKAKGLPWDIAKGFDHSAPISELVHAGEVGVLEALNLSLEVNGQVRQQSLLDQMIWNVPEILHALSKLYALRAGDLIFMGTPAGVGPLLPGDQFSARLENVAERHGIIAG</sequence>
<accession>Q5GXD7</accession>
<keyword evidence="1" id="KW-0479">Metal-binding</keyword>
<dbReference type="InterPro" id="IPR036663">
    <property type="entry name" value="Fumarylacetoacetase_C_sf"/>
</dbReference>